<dbReference type="Proteomes" id="UP001148018">
    <property type="component" value="Unassembled WGS sequence"/>
</dbReference>
<evidence type="ECO:0000256" key="1">
    <source>
        <dbReference type="SAM" id="MobiDB-lite"/>
    </source>
</evidence>
<organism evidence="2 3">
    <name type="scientific">Muraenolepis orangiensis</name>
    <name type="common">Patagonian moray cod</name>
    <dbReference type="NCBI Taxonomy" id="630683"/>
    <lineage>
        <taxon>Eukaryota</taxon>
        <taxon>Metazoa</taxon>
        <taxon>Chordata</taxon>
        <taxon>Craniata</taxon>
        <taxon>Vertebrata</taxon>
        <taxon>Euteleostomi</taxon>
        <taxon>Actinopterygii</taxon>
        <taxon>Neopterygii</taxon>
        <taxon>Teleostei</taxon>
        <taxon>Neoteleostei</taxon>
        <taxon>Acanthomorphata</taxon>
        <taxon>Zeiogadaria</taxon>
        <taxon>Gadariae</taxon>
        <taxon>Gadiformes</taxon>
        <taxon>Muraenolepidoidei</taxon>
        <taxon>Muraenolepididae</taxon>
        <taxon>Muraenolepis</taxon>
    </lineage>
</organism>
<gene>
    <name evidence="2" type="ORF">NHX12_008674</name>
</gene>
<comment type="caution">
    <text evidence="2">The sequence shown here is derived from an EMBL/GenBank/DDBJ whole genome shotgun (WGS) entry which is preliminary data.</text>
</comment>
<feature type="region of interest" description="Disordered" evidence="1">
    <location>
        <begin position="33"/>
        <end position="60"/>
    </location>
</feature>
<dbReference type="AlphaFoldDB" id="A0A9Q0IA16"/>
<evidence type="ECO:0000313" key="3">
    <source>
        <dbReference type="Proteomes" id="UP001148018"/>
    </source>
</evidence>
<keyword evidence="3" id="KW-1185">Reference proteome</keyword>
<proteinExistence type="predicted"/>
<sequence>MRMFSLSVGHTLPADPGPVGYLADPAEVVPCPGKRGEQMAGETANSLSVRPSTGDGAWQPYNTDEEAAAKVCPQVVARWVPRGDRRWWRTKGREEKQRQQ</sequence>
<accession>A0A9Q0IA16</accession>
<name>A0A9Q0IA16_9TELE</name>
<evidence type="ECO:0000313" key="2">
    <source>
        <dbReference type="EMBL" id="KAJ3590725.1"/>
    </source>
</evidence>
<protein>
    <submittedName>
        <fullName evidence="2">Uncharacterized protein</fullName>
    </submittedName>
</protein>
<reference evidence="2" key="1">
    <citation type="submission" date="2022-07" db="EMBL/GenBank/DDBJ databases">
        <title>Chromosome-level genome of Muraenolepis orangiensis.</title>
        <authorList>
            <person name="Kim J."/>
        </authorList>
    </citation>
    <scope>NUCLEOTIDE SEQUENCE</scope>
    <source>
        <strain evidence="2">KU_S4_2022</strain>
        <tissue evidence="2">Muscle</tissue>
    </source>
</reference>
<dbReference type="EMBL" id="JANIIK010000114">
    <property type="protein sequence ID" value="KAJ3590725.1"/>
    <property type="molecule type" value="Genomic_DNA"/>
</dbReference>